<reference evidence="1" key="1">
    <citation type="submission" date="2022-03" db="EMBL/GenBank/DDBJ databases">
        <title>Genomic analyses of argali, domestic sheep and their hybrids provide insights into chromosomal evolution, heterosis and genetic basis of agronomic traits.</title>
        <authorList>
            <person name="Li M."/>
        </authorList>
    </citation>
    <scope>NUCLEOTIDE SEQUENCE</scope>
    <source>
        <strain evidence="1">F1 hybrid</strain>
    </source>
</reference>
<gene>
    <name evidence="1" type="ORF">MJG53_001875</name>
</gene>
<name>A0ACB9VN08_9CETA</name>
<dbReference type="Proteomes" id="UP001057279">
    <property type="component" value="Linkage Group LG01"/>
</dbReference>
<comment type="caution">
    <text evidence="1">The sequence shown here is derived from an EMBL/GenBank/DDBJ whole genome shotgun (WGS) entry which is preliminary data.</text>
</comment>
<keyword evidence="2" id="KW-1185">Reference proteome</keyword>
<sequence>MMIKSNKHQWLWIDGAVYIYRSLSGKSVGENKYCAEMNAKTIEKLSQETESIPDLALWSRLPYTPQCFSDGESRALRKLETVQSYK</sequence>
<organism evidence="1 2">
    <name type="scientific">Ovis ammon polii x Ovis aries</name>
    <dbReference type="NCBI Taxonomy" id="2918886"/>
    <lineage>
        <taxon>Eukaryota</taxon>
        <taxon>Metazoa</taxon>
        <taxon>Chordata</taxon>
        <taxon>Craniata</taxon>
        <taxon>Vertebrata</taxon>
        <taxon>Euteleostomi</taxon>
        <taxon>Mammalia</taxon>
        <taxon>Eutheria</taxon>
        <taxon>Laurasiatheria</taxon>
        <taxon>Artiodactyla</taxon>
        <taxon>Ruminantia</taxon>
        <taxon>Pecora</taxon>
        <taxon>Bovidae</taxon>
        <taxon>Caprinae</taxon>
        <taxon>Ovis</taxon>
    </lineage>
</organism>
<evidence type="ECO:0000313" key="1">
    <source>
        <dbReference type="EMBL" id="KAI4590826.1"/>
    </source>
</evidence>
<proteinExistence type="predicted"/>
<protein>
    <submittedName>
        <fullName evidence="1">Uncharacterized protein</fullName>
    </submittedName>
</protein>
<accession>A0ACB9VN08</accession>
<dbReference type="EMBL" id="CM043026">
    <property type="protein sequence ID" value="KAI4590826.1"/>
    <property type="molecule type" value="Genomic_DNA"/>
</dbReference>
<evidence type="ECO:0000313" key="2">
    <source>
        <dbReference type="Proteomes" id="UP001057279"/>
    </source>
</evidence>